<evidence type="ECO:0008006" key="4">
    <source>
        <dbReference type="Google" id="ProtNLM"/>
    </source>
</evidence>
<organism evidence="2 3">
    <name type="scientific">Candidatus Sungbacteria bacterium RIFCSPLOWO2_01_FULL_59_16</name>
    <dbReference type="NCBI Taxonomy" id="1802280"/>
    <lineage>
        <taxon>Bacteria</taxon>
        <taxon>Candidatus Sungiibacteriota</taxon>
    </lineage>
</organism>
<feature type="transmembrane region" description="Helical" evidence="1">
    <location>
        <begin position="317"/>
        <end position="340"/>
    </location>
</feature>
<name>A0A1G2LCW6_9BACT</name>
<keyword evidence="1" id="KW-0472">Membrane</keyword>
<dbReference type="Proteomes" id="UP000176705">
    <property type="component" value="Unassembled WGS sequence"/>
</dbReference>
<dbReference type="AlphaFoldDB" id="A0A1G2LCW6"/>
<evidence type="ECO:0000313" key="2">
    <source>
        <dbReference type="EMBL" id="OHA09485.1"/>
    </source>
</evidence>
<protein>
    <recommendedName>
        <fullName evidence="4">Potassium channel domain-containing protein</fullName>
    </recommendedName>
</protein>
<comment type="caution">
    <text evidence="2">The sequence shown here is derived from an EMBL/GenBank/DDBJ whole genome shotgun (WGS) entry which is preliminary data.</text>
</comment>
<gene>
    <name evidence="2" type="ORF">A3B37_02170</name>
</gene>
<proteinExistence type="predicted"/>
<evidence type="ECO:0000313" key="3">
    <source>
        <dbReference type="Proteomes" id="UP000176705"/>
    </source>
</evidence>
<sequence>MTHSQFHAEEFLAKGIAHIKAGNVAPAIDAFFDAAVSSERAQDFRRIAALWEAIGKMLDPSFRREHAEWLQQFQKDGDEALEDRWYQWPLEHHTISRGGWRDEKDPLHKQAWAYQWAAEHRESWGGTRSCDVARYLFLRAARCAEQTHAGKVGLDWPIKLYRNAVLNHIKSRGSVDDREIQQAIQRIKALSLAMPDKQAAYGSLASDYRLIKAALGERGNLSEAERLRGEERSALAHYYFHKGNVLRLIGVWLSGSGFRYILITFLLLAAFVFPAAYLFFDAITVPEGVVTATDAVTYSLETALSVDHYLVGPSGAIGTWLAIAEAFMSFLGLGAFIWWVTRRLE</sequence>
<keyword evidence="1" id="KW-0812">Transmembrane</keyword>
<reference evidence="2 3" key="1">
    <citation type="journal article" date="2016" name="Nat. Commun.">
        <title>Thousands of microbial genomes shed light on interconnected biogeochemical processes in an aquifer system.</title>
        <authorList>
            <person name="Anantharaman K."/>
            <person name="Brown C.T."/>
            <person name="Hug L.A."/>
            <person name="Sharon I."/>
            <person name="Castelle C.J."/>
            <person name="Probst A.J."/>
            <person name="Thomas B.C."/>
            <person name="Singh A."/>
            <person name="Wilkins M.J."/>
            <person name="Karaoz U."/>
            <person name="Brodie E.L."/>
            <person name="Williams K.H."/>
            <person name="Hubbard S.S."/>
            <person name="Banfield J.F."/>
        </authorList>
    </citation>
    <scope>NUCLEOTIDE SEQUENCE [LARGE SCALE GENOMIC DNA]</scope>
</reference>
<feature type="transmembrane region" description="Helical" evidence="1">
    <location>
        <begin position="257"/>
        <end position="280"/>
    </location>
</feature>
<dbReference type="EMBL" id="MHQS01000002">
    <property type="protein sequence ID" value="OHA09485.1"/>
    <property type="molecule type" value="Genomic_DNA"/>
</dbReference>
<accession>A0A1G2LCW6</accession>
<evidence type="ECO:0000256" key="1">
    <source>
        <dbReference type="SAM" id="Phobius"/>
    </source>
</evidence>
<keyword evidence="1" id="KW-1133">Transmembrane helix</keyword>